<sequence>MIRAIIVYLFLYHTGCLESYRILGVFPSKSRSHFLITGTIMKSLASRGHEVFVVSYFPQSSPTARYKDVIIPADTIPEMSTVSVGTVARNSPIPSLRELYTWGVYSCEATFNAPQVQELLASEASFDLVMVEVFNADCLFAFAHRFQAPLVGVSTGILLPWASDVFGNPDNPSYIPAHFFPYPVRMSFWQRLVNAVSLVLFKAVHKTVFSREADRMARKYLGENVPSVEEIARTMSLQLVNTHLSLHQPRPMVPAVVEVGGLHLREPTNISKVTIHILR</sequence>
<dbReference type="InterPro" id="IPR002213">
    <property type="entry name" value="UDP_glucos_trans"/>
</dbReference>
<name>A0ABQ9HB49_9NEOP</name>
<dbReference type="PANTHER" id="PTHR48043:SF114">
    <property type="entry name" value="IP04436P-RELATED"/>
    <property type="match status" value="1"/>
</dbReference>
<evidence type="ECO:0000313" key="5">
    <source>
        <dbReference type="Proteomes" id="UP001159363"/>
    </source>
</evidence>
<evidence type="ECO:0000256" key="1">
    <source>
        <dbReference type="ARBA" id="ARBA00009995"/>
    </source>
</evidence>
<evidence type="ECO:0000313" key="4">
    <source>
        <dbReference type="EMBL" id="KAJ8881421.1"/>
    </source>
</evidence>
<accession>A0ABQ9HB49</accession>
<keyword evidence="5" id="KW-1185">Reference proteome</keyword>
<reference evidence="4 5" key="1">
    <citation type="submission" date="2023-02" db="EMBL/GenBank/DDBJ databases">
        <title>LHISI_Scaffold_Assembly.</title>
        <authorList>
            <person name="Stuart O.P."/>
            <person name="Cleave R."/>
            <person name="Magrath M.J.L."/>
            <person name="Mikheyev A.S."/>
        </authorList>
    </citation>
    <scope>NUCLEOTIDE SEQUENCE [LARGE SCALE GENOMIC DNA]</scope>
    <source>
        <strain evidence="4">Daus_M_001</strain>
        <tissue evidence="4">Leg muscle</tissue>
    </source>
</reference>
<dbReference type="PANTHER" id="PTHR48043">
    <property type="entry name" value="EG:EG0003.4 PROTEIN-RELATED"/>
    <property type="match status" value="1"/>
</dbReference>
<keyword evidence="2" id="KW-0328">Glycosyltransferase</keyword>
<comment type="caution">
    <text evidence="4">The sequence shown here is derived from an EMBL/GenBank/DDBJ whole genome shotgun (WGS) entry which is preliminary data.</text>
</comment>
<proteinExistence type="inferred from homology"/>
<keyword evidence="3" id="KW-0808">Transferase</keyword>
<dbReference type="InterPro" id="IPR050271">
    <property type="entry name" value="UDP-glycosyltransferase"/>
</dbReference>
<dbReference type="SUPFAM" id="SSF53756">
    <property type="entry name" value="UDP-Glycosyltransferase/glycogen phosphorylase"/>
    <property type="match status" value="1"/>
</dbReference>
<organism evidence="4 5">
    <name type="scientific">Dryococelus australis</name>
    <dbReference type="NCBI Taxonomy" id="614101"/>
    <lineage>
        <taxon>Eukaryota</taxon>
        <taxon>Metazoa</taxon>
        <taxon>Ecdysozoa</taxon>
        <taxon>Arthropoda</taxon>
        <taxon>Hexapoda</taxon>
        <taxon>Insecta</taxon>
        <taxon>Pterygota</taxon>
        <taxon>Neoptera</taxon>
        <taxon>Polyneoptera</taxon>
        <taxon>Phasmatodea</taxon>
        <taxon>Verophasmatodea</taxon>
        <taxon>Anareolatae</taxon>
        <taxon>Phasmatidae</taxon>
        <taxon>Eurycanthinae</taxon>
        <taxon>Dryococelus</taxon>
    </lineage>
</organism>
<dbReference type="Pfam" id="PF00201">
    <property type="entry name" value="UDPGT"/>
    <property type="match status" value="1"/>
</dbReference>
<dbReference type="Gene3D" id="3.40.50.2000">
    <property type="entry name" value="Glycogen Phosphorylase B"/>
    <property type="match status" value="1"/>
</dbReference>
<protein>
    <submittedName>
        <fullName evidence="4">Uncharacterized protein</fullName>
    </submittedName>
</protein>
<dbReference type="Proteomes" id="UP001159363">
    <property type="component" value="Chromosome 5"/>
</dbReference>
<evidence type="ECO:0000256" key="2">
    <source>
        <dbReference type="ARBA" id="ARBA00022676"/>
    </source>
</evidence>
<dbReference type="EMBL" id="JARBHB010000006">
    <property type="protein sequence ID" value="KAJ8881421.1"/>
    <property type="molecule type" value="Genomic_DNA"/>
</dbReference>
<gene>
    <name evidence="4" type="ORF">PR048_017902</name>
</gene>
<evidence type="ECO:0000256" key="3">
    <source>
        <dbReference type="ARBA" id="ARBA00022679"/>
    </source>
</evidence>
<comment type="similarity">
    <text evidence="1">Belongs to the UDP-glycosyltransferase family.</text>
</comment>